<gene>
    <name evidence="9" type="primary">VAR</name>
    <name evidence="9" type="ORF">PRCDC_0003500</name>
</gene>
<feature type="compositionally biased region" description="Pro residues" evidence="1">
    <location>
        <begin position="1872"/>
        <end position="1883"/>
    </location>
</feature>
<dbReference type="FunFam" id="1.20.58.830:FF:000002">
    <property type="entry name" value="Erythrocyte membrane protein 1, PfEMP1"/>
    <property type="match status" value="1"/>
</dbReference>
<feature type="compositionally biased region" description="Polar residues" evidence="1">
    <location>
        <begin position="1768"/>
        <end position="1781"/>
    </location>
</feature>
<feature type="compositionally biased region" description="Basic and acidic residues" evidence="1">
    <location>
        <begin position="943"/>
        <end position="962"/>
    </location>
</feature>
<feature type="compositionally biased region" description="Basic and acidic residues" evidence="1">
    <location>
        <begin position="887"/>
        <end position="915"/>
    </location>
</feature>
<feature type="region of interest" description="Disordered" evidence="1">
    <location>
        <begin position="1765"/>
        <end position="1905"/>
    </location>
</feature>
<dbReference type="InterPro" id="IPR029211">
    <property type="entry name" value="PfEMP1_ATS"/>
</dbReference>
<feature type="compositionally biased region" description="Low complexity" evidence="1">
    <location>
        <begin position="2074"/>
        <end position="2089"/>
    </location>
</feature>
<reference evidence="9" key="2">
    <citation type="submission" date="2014-05" db="EMBL/GenBank/DDBJ databases">
        <title>The genome sequences of chimpanzee malaria parasites reveal the path to human adaptation.</title>
        <authorList>
            <person name="Otto T.D."/>
            <person name="Rayner J.C."/>
            <person name="Boehme U."/>
            <person name="Pain A."/>
            <person name="Spottiswoode N."/>
            <person name="Sanders M."/>
            <person name="Quail M."/>
            <person name="Ollomo B."/>
            <person name="Renaud F."/>
            <person name="Thomas A.W."/>
            <person name="Prugnolle F."/>
            <person name="Conway D.J."/>
            <person name="Newbold C."/>
            <person name="Berriman M."/>
        </authorList>
    </citation>
    <scope>NUCLEOTIDE SEQUENCE [LARGE SCALE GENOMIC DNA]</scope>
    <source>
        <strain evidence="9">CDC</strain>
    </source>
</reference>
<evidence type="ECO:0000259" key="3">
    <source>
        <dbReference type="Pfam" id="PF05424"/>
    </source>
</evidence>
<dbReference type="FunFam" id="1.20.58.1930:FF:000001">
    <property type="entry name" value="Erythrocyte membrane protein 1, PfEMP1"/>
    <property type="match status" value="1"/>
</dbReference>
<dbReference type="InterPro" id="IPR041480">
    <property type="entry name" value="CIDR1_gamma"/>
</dbReference>
<feature type="compositionally biased region" description="Polar residues" evidence="1">
    <location>
        <begin position="1832"/>
        <end position="1848"/>
    </location>
</feature>
<dbReference type="EMBL" id="HG810707">
    <property type="protein sequence ID" value="CDO62008.1"/>
    <property type="molecule type" value="Genomic_DNA"/>
</dbReference>
<evidence type="ECO:0000256" key="1">
    <source>
        <dbReference type="SAM" id="MobiDB-lite"/>
    </source>
</evidence>
<feature type="domain" description="Duffy-binding-like" evidence="8">
    <location>
        <begin position="319"/>
        <end position="482"/>
    </location>
</feature>
<feature type="region of interest" description="Disordered" evidence="1">
    <location>
        <begin position="2064"/>
        <end position="2097"/>
    </location>
</feature>
<feature type="compositionally biased region" description="Polar residues" evidence="1">
    <location>
        <begin position="1136"/>
        <end position="1155"/>
    </location>
</feature>
<feature type="region of interest" description="Disordered" evidence="1">
    <location>
        <begin position="2272"/>
        <end position="2354"/>
    </location>
</feature>
<feature type="region of interest" description="Disordered" evidence="1">
    <location>
        <begin position="755"/>
        <end position="835"/>
    </location>
</feature>
<evidence type="ECO:0000259" key="2">
    <source>
        <dbReference type="Pfam" id="PF03011"/>
    </source>
</evidence>
<dbReference type="Gene3D" id="1.10.1900.40">
    <property type="entry name" value="Acidic terminal segments, variant surface antigen of PfEMP1"/>
    <property type="match status" value="2"/>
</dbReference>
<feature type="domain" description="Plasmodium falciparum erythrocyte membrane protein 1 acidic terminal segment" evidence="4">
    <location>
        <begin position="1909"/>
        <end position="2153"/>
    </location>
</feature>
<dbReference type="Gene3D" id="1.20.58.830">
    <property type="match status" value="3"/>
</dbReference>
<dbReference type="Pfam" id="PF15447">
    <property type="entry name" value="NTS"/>
    <property type="match status" value="1"/>
</dbReference>
<feature type="compositionally biased region" description="Polar residues" evidence="1">
    <location>
        <begin position="758"/>
        <end position="771"/>
    </location>
</feature>
<proteinExistence type="predicted"/>
<name>A0A060RRE2_PLARE</name>
<dbReference type="GO" id="GO:0046789">
    <property type="term" value="F:host cell surface receptor binding"/>
    <property type="evidence" value="ECO:0007669"/>
    <property type="project" value="InterPro"/>
</dbReference>
<dbReference type="Pfam" id="PF22672">
    <property type="entry name" value="DBL_C"/>
    <property type="match status" value="2"/>
</dbReference>
<dbReference type="Pfam" id="PF05424">
    <property type="entry name" value="Duffy_binding"/>
    <property type="match status" value="2"/>
</dbReference>
<keyword evidence="10" id="KW-1185">Reference proteome</keyword>
<feature type="region of interest" description="Disordered" evidence="1">
    <location>
        <begin position="1093"/>
        <end position="1118"/>
    </location>
</feature>
<feature type="region of interest" description="Disordered" evidence="1">
    <location>
        <begin position="874"/>
        <end position="930"/>
    </location>
</feature>
<dbReference type="InterPro" id="IPR029210">
    <property type="entry name" value="PfEMP1_NTS"/>
</dbReference>
<dbReference type="InterPro" id="IPR042202">
    <property type="entry name" value="Duffy-ag-bd_sf"/>
</dbReference>
<feature type="domain" description="Plasmodium falciparum erythrocyte membrane protein-1 N-terminal segment" evidence="5">
    <location>
        <begin position="17"/>
        <end position="51"/>
    </location>
</feature>
<feature type="domain" description="Duffy-binding-like" evidence="2">
    <location>
        <begin position="1627"/>
        <end position="1771"/>
    </location>
</feature>
<evidence type="ECO:0000259" key="6">
    <source>
        <dbReference type="Pfam" id="PF18562"/>
    </source>
</evidence>
<feature type="domain" description="Duffy-binding-like" evidence="8">
    <location>
        <begin position="1350"/>
        <end position="1503"/>
    </location>
</feature>
<feature type="compositionally biased region" description="Polar residues" evidence="1">
    <location>
        <begin position="2336"/>
        <end position="2354"/>
    </location>
</feature>
<dbReference type="Gene3D" id="1.20.1310.20">
    <property type="entry name" value="Duffy-antigen binding domain"/>
    <property type="match status" value="2"/>
</dbReference>
<feature type="compositionally biased region" description="Basic and acidic residues" evidence="1">
    <location>
        <begin position="772"/>
        <end position="787"/>
    </location>
</feature>
<dbReference type="FunFam" id="1.10.1900.40:FF:000001">
    <property type="entry name" value="Erythrocyte membrane protein 1"/>
    <property type="match status" value="1"/>
</dbReference>
<dbReference type="VEuPathDB" id="PlasmoDB:PRG01_0414300"/>
<feature type="compositionally biased region" description="Acidic residues" evidence="1">
    <location>
        <begin position="788"/>
        <end position="804"/>
    </location>
</feature>
<dbReference type="Pfam" id="PF21807">
    <property type="entry name" value="PfEMP1_CIDRalpha1_dom"/>
    <property type="match status" value="1"/>
</dbReference>
<feature type="compositionally biased region" description="Polar residues" evidence="1">
    <location>
        <begin position="1220"/>
        <end position="1230"/>
    </location>
</feature>
<dbReference type="Proteomes" id="UP000027581">
    <property type="component" value="Unassembled WGS sequence"/>
</dbReference>
<dbReference type="InterPro" id="IPR008602">
    <property type="entry name" value="Duffy-antigen-binding"/>
</dbReference>
<dbReference type="VEuPathDB" id="PlasmoDB:PRCDC_0003500"/>
<sequence length="2402" mass="272595">MAPKAQTAPKYDEARHAKDLLDMIGKDVYDKVHKKDADYRNVLHGHLKQATYSKIARGQETPKDPCNLEYQYHTNVTDGFGKEYPCKDRPQVRFSKERGAECDDRKIEGNSKDVGACAPYRRLSLCDHHLSYMNADKTNTTDNLLLEVCLAAKYEGDYLKHYSENLNLTYPDSPSQLCTELARSFADIGDIVRGRDLYGSNNRRRDKLEEKLKGVFGKIYGELMKDLKKDDKTKGERNVEKAEKRYNDPKGYFFQLRDDWWDVNRLDVWKAITCDVSGFNYFRKTCSNGLLGTNDNCRCVTDVPTYFDYVPQYLRWFEEWAEDFCRKKKHKLKNAKKQCREGEDENGQPIYCDLKGFDCQRTKYKNGDFVRGNECHKCSVACNPFVEWLDRQKKEFDKQKKKYDEEIQKYENGASRNSNRRRRRDARSSSSGSDDNGYEKLFYEILKLDDVGGLGKFLEKLSNETDCQKFDVKEGTIDFKNLDGAASGSSGDGSNKTFAPTEYCDPCPDCGVKRKNGGSEKWEAIKEDCSKEKEKNYKEENITEISVLTPEEGKKRILQKYEKFCDRVKDTANGGGQIKEWQCYYEDRNKNNCVEGKWGDLQNGKNHMSYYSFFYGSIIDMLNESMEWKTQVNSCIKKAESKTCTNGCRSKCNCYKRWIDEKKKELKQIKDHFLKQKDMLEDKDHPTDPETTFKLTLSSNFLTDIEEAYGNPQQIGKIKDLFRNKNEEVLEYLLKEETMIEEFLNEEEGEAEKCIANNPEQNCNKKPSTENLARKENFQEPTRKSPAGDDDDSSSEEEEEDDSEVSSHEGDGDEESVTQQEPSGPVGPTVEEKGKPACEIVRDLFSNHDNTFTDACTLKYGHPQRHWGWKCIPTENTNSEATSEKGSQGDKGETGERGSEGEAKRKRREAADPKSGDSNQGGICIPPRRRKLYIGPLKRWAEEATKNTDKSQVEGHTADSEGKGGGTADGVSQPGAGPGVEGSQAEAKSVQAKAGTEATAHSTSNGDQTMSESDKLRNAFIESAAVETFFLWDRYKKIKNQEEEEKRKKQLEENGFSLPFSIPSPTLGAVAALGPRLSPGLNVGYPPGSTGVGLPPKPSVFGTTDDNSSPQPGNLMDEKLGLASDMHRGSRGILTLPTSANSDPNDPETSLQSGTIPAPFLRQMFYTLGDYRDICVGVNEDVNNALEKSVYKESSGGDKSNKDPSNNITMKQLSEKIKKTIQQSGQPPSQTGKPVTTGVTTPSSWWERNAPSIWEAMICALTYKDNSEIEAIGSDGTHKITQNDELKRALWDEDKKQPKKEDYQYSTVTLEDETSGTQPMAYDSSRTLPSNGTTLAEFVTRPAYFRWLEEWGTEFCVKRKSLLKNVRDNCRNSDLKGHEHCSGDGHDCTHPELRHKDMFKDSLCSGCYEHCRKYRKWIDLKFAEYHNQENKYNEEHEKLKKDNNCSGGSGDNTCCDEIKKKSSVDEFLKALKHCKNDQNDGEKGKEEKENEINFDNPLKTFGPLEYCKTCPLNGVTCSRRRSGTNQCTPVNGNGNSWKDVFEGISGNGTKIDVEMIDRRAPFIKNYLNESQKSKESNNSLFNASYLFKGVRVQNWECRYKDEKTDVCKLTNFKDEIDLNDYTTFKVLLIYWLEDFLYGYYLLKKKKLFEQCKEKGEETYSEESKNSCACVKQWVEKKRTEWESIKKHFPEKKKDGSDTVVSRVRNFLEQLIPRMHLTNNKAQNDILDKLEKSLGCNCTKNSEQERGEDYDVVGCLIQKLKDKIDKCPSPSSDTHCSQPQQTVEDDDYENENPIKAPEICNDVLKTSEPEEKDEGGCKATEENVEEKPKAQEESSVPSPPDQESSPSGDQGTTGQSEQTEQTPVLKPEEEAPAPAPAPSTPVAPPQKEETPSPPIQPQPSDNTSDILKTTIPFGIAIALTSFALFFIKKKSKSSIDLLRVMEIPKNDYGIPTKLSPNMYIPYGSGKYRGKRYIYIEGDSGTDSGYTDHYSDITSSSESEYEEFDINDIYPYQSPKYKTLIEVVLEPSKRDIQNDISSGDTPADKFTDNEWNQLKKDFISNMLQNEQPNDLPNDYTSGTTPTNTNNTTMSSHNVDNNTHPTMSHDNVDEKSFIMSIHDRNLYTGEEYNYDMANIVDSPYSGENNLYSGIDSTSDKRGSYSGNHYPYSGTKDPISDNHHPYSGTDLINDSLNSGNHDIYDELLKRKENELFGTNHTKHTTTNIVAKPARDYLIHNQLELFHKWLDRHRNMCEKWENHHERLAKLKEEWENDNNHCGNKHSDIPSNNIHSSDIHPSDIPSGKLSDTPSDKKIHSDIPSSNRTLNTDVSIQIDMDDDPKTTNEFSNMDTTPIKTTMDNINPVDSNTPNPNLVENPTNPNPNHVQIQMSVKNTQMMEEKYPIGDVWDK</sequence>
<feature type="compositionally biased region" description="Polar residues" evidence="1">
    <location>
        <begin position="1101"/>
        <end position="1112"/>
    </location>
</feature>
<dbReference type="InterPro" id="IPR044932">
    <property type="entry name" value="PfEMP1_ATS_sf"/>
</dbReference>
<dbReference type="SUPFAM" id="SSF140924">
    <property type="entry name" value="Duffy binding domain-like"/>
    <property type="match status" value="4"/>
</dbReference>
<dbReference type="Gene3D" id="1.20.58.1930">
    <property type="match status" value="1"/>
</dbReference>
<reference evidence="9" key="1">
    <citation type="submission" date="2014-01" db="EMBL/GenBank/DDBJ databases">
        <authorList>
            <person name="Aslett M."/>
        </authorList>
    </citation>
    <scope>NUCLEOTIDE SEQUENCE</scope>
    <source>
        <strain evidence="9">CDC</strain>
    </source>
</reference>
<accession>A0A060RRE2</accession>
<feature type="compositionally biased region" description="Low complexity" evidence="1">
    <location>
        <begin position="1231"/>
        <end position="1243"/>
    </location>
</feature>
<feature type="compositionally biased region" description="Basic and acidic residues" evidence="1">
    <location>
        <begin position="1804"/>
        <end position="1831"/>
    </location>
</feature>
<feature type="compositionally biased region" description="Polar residues" evidence="1">
    <location>
        <begin position="874"/>
        <end position="886"/>
    </location>
</feature>
<evidence type="ECO:0000313" key="9">
    <source>
        <dbReference type="EMBL" id="CDO62008.1"/>
    </source>
</evidence>
<dbReference type="InterPro" id="IPR054595">
    <property type="entry name" value="DBL_C"/>
</dbReference>
<feature type="compositionally biased region" description="Polar residues" evidence="1">
    <location>
        <begin position="2312"/>
        <end position="2324"/>
    </location>
</feature>
<evidence type="ECO:0000259" key="8">
    <source>
        <dbReference type="Pfam" id="PF22672"/>
    </source>
</evidence>
<dbReference type="Pfam" id="PF03011">
    <property type="entry name" value="PFEMP"/>
    <property type="match status" value="2"/>
</dbReference>
<feature type="compositionally biased region" description="Polar residues" evidence="1">
    <location>
        <begin position="999"/>
        <end position="1011"/>
    </location>
</feature>
<feature type="domain" description="Plasmodium falciparum erythrocyte membrane protein 1 acidic terminal segment" evidence="4">
    <location>
        <begin position="2159"/>
        <end position="2401"/>
    </location>
</feature>
<evidence type="ECO:0000259" key="7">
    <source>
        <dbReference type="Pfam" id="PF21807"/>
    </source>
</evidence>
<evidence type="ECO:0000313" key="10">
    <source>
        <dbReference type="Proteomes" id="UP000027581"/>
    </source>
</evidence>
<feature type="domain" description="Duffy-antigen binding" evidence="3">
    <location>
        <begin position="115"/>
        <end position="315"/>
    </location>
</feature>
<feature type="region of interest" description="Disordered" evidence="1">
    <location>
        <begin position="943"/>
        <end position="1014"/>
    </location>
</feature>
<feature type="region of interest" description="Disordered" evidence="1">
    <location>
        <begin position="1135"/>
        <end position="1155"/>
    </location>
</feature>
<organism evidence="9 10">
    <name type="scientific">Plasmodium reichenowi</name>
    <dbReference type="NCBI Taxonomy" id="5854"/>
    <lineage>
        <taxon>Eukaryota</taxon>
        <taxon>Sar</taxon>
        <taxon>Alveolata</taxon>
        <taxon>Apicomplexa</taxon>
        <taxon>Aconoidasida</taxon>
        <taxon>Haemosporida</taxon>
        <taxon>Plasmodiidae</taxon>
        <taxon>Plasmodium</taxon>
        <taxon>Plasmodium (Laverania)</taxon>
    </lineage>
</organism>
<dbReference type="GO" id="GO:0016020">
    <property type="term" value="C:membrane"/>
    <property type="evidence" value="ECO:0007669"/>
    <property type="project" value="InterPro"/>
</dbReference>
<feature type="domain" description="Cysteine-rich interdomain region 1 gamma" evidence="6">
    <location>
        <begin position="1549"/>
        <end position="1611"/>
    </location>
</feature>
<protein>
    <submittedName>
        <fullName evidence="9">Erythrocyte membrane protein 1, EMP1</fullName>
    </submittedName>
</protein>
<dbReference type="InterPro" id="IPR049158">
    <property type="entry name" value="PfEMP1_CIDRalpha1_dom"/>
</dbReference>
<feature type="domain" description="Duffy-binding-like" evidence="2">
    <location>
        <begin position="613"/>
        <end position="761"/>
    </location>
</feature>
<dbReference type="Pfam" id="PF18562">
    <property type="entry name" value="CIDR1_gamma"/>
    <property type="match status" value="1"/>
</dbReference>
<feature type="domain" description="PfEMP1 CIDRalpha1" evidence="7">
    <location>
        <begin position="543"/>
        <end position="593"/>
    </location>
</feature>
<dbReference type="PhylomeDB" id="A0A060RRE2"/>
<dbReference type="InterPro" id="IPR004258">
    <property type="entry name" value="DBL"/>
</dbReference>
<feature type="compositionally biased region" description="Low complexity" evidence="1">
    <location>
        <begin position="1849"/>
        <end position="1861"/>
    </location>
</feature>
<feature type="region of interest" description="Disordered" evidence="1">
    <location>
        <begin position="407"/>
        <end position="434"/>
    </location>
</feature>
<feature type="region of interest" description="Disordered" evidence="1">
    <location>
        <begin position="1218"/>
        <end position="1243"/>
    </location>
</feature>
<evidence type="ECO:0000259" key="4">
    <source>
        <dbReference type="Pfam" id="PF15445"/>
    </source>
</evidence>
<feature type="region of interest" description="Disordered" evidence="1">
    <location>
        <begin position="1302"/>
        <end position="1327"/>
    </location>
</feature>
<feature type="domain" description="Duffy-antigen binding" evidence="3">
    <location>
        <begin position="1151"/>
        <end position="1277"/>
    </location>
</feature>
<evidence type="ECO:0000259" key="5">
    <source>
        <dbReference type="Pfam" id="PF15447"/>
    </source>
</evidence>
<dbReference type="Pfam" id="PF15445">
    <property type="entry name" value="ATS"/>
    <property type="match status" value="2"/>
</dbReference>